<gene>
    <name evidence="2" type="ORF">LCGC14_0961540</name>
</gene>
<feature type="transmembrane region" description="Helical" evidence="1">
    <location>
        <begin position="117"/>
        <end position="138"/>
    </location>
</feature>
<feature type="transmembrane region" description="Helical" evidence="1">
    <location>
        <begin position="74"/>
        <end position="97"/>
    </location>
</feature>
<feature type="transmembrane region" description="Helical" evidence="1">
    <location>
        <begin position="206"/>
        <end position="226"/>
    </location>
</feature>
<comment type="caution">
    <text evidence="2">The sequence shown here is derived from an EMBL/GenBank/DDBJ whole genome shotgun (WGS) entry which is preliminary data.</text>
</comment>
<dbReference type="AlphaFoldDB" id="A0A0F9NJ06"/>
<keyword evidence="1" id="KW-0472">Membrane</keyword>
<feature type="transmembrane region" description="Helical" evidence="1">
    <location>
        <begin position="159"/>
        <end position="179"/>
    </location>
</feature>
<protein>
    <submittedName>
        <fullName evidence="2">Uncharacterized protein</fullName>
    </submittedName>
</protein>
<dbReference type="EMBL" id="LAZR01003482">
    <property type="protein sequence ID" value="KKN17859.1"/>
    <property type="molecule type" value="Genomic_DNA"/>
</dbReference>
<keyword evidence="1" id="KW-1133">Transmembrane helix</keyword>
<proteinExistence type="predicted"/>
<feature type="transmembrane region" description="Helical" evidence="1">
    <location>
        <begin position="296"/>
        <end position="316"/>
    </location>
</feature>
<feature type="transmembrane region" description="Helical" evidence="1">
    <location>
        <begin position="267"/>
        <end position="290"/>
    </location>
</feature>
<evidence type="ECO:0000313" key="2">
    <source>
        <dbReference type="EMBL" id="KKN17859.1"/>
    </source>
</evidence>
<sequence length="323" mass="38101">MLTVFLTFVISYWAYSNLFFSLITYVKALPVWGIFILTINIIYDTPETLSYWRDPEKRVLLASTKIKQTFFETLIVFIVNAIILVVTITTKALNFIYEHPLNVRFISYYQPTFLETILIVIIMLLSLIAIWTSMYWFIGRFLQIKEYSKSLKIFILKPLNVFICLIIVLTIFLGVLYMLDSLFIEVKVDGDFENIEFLRDFSKKNYIWILFGEMFVLSGINLVFYFNGAKKLRERNNFIQSEKEKSDIKLKEKIGKDTRKKKDFKTLIFETLIVQIILLPFFFTFLLVWLANGIFIFFWISLGFLISSSLLIIFIVRGQVSIL</sequence>
<accession>A0A0F9NJ06</accession>
<dbReference type="Gene3D" id="1.20.1070.10">
    <property type="entry name" value="Rhodopsin 7-helix transmembrane proteins"/>
    <property type="match status" value="1"/>
</dbReference>
<feature type="transmembrane region" description="Helical" evidence="1">
    <location>
        <begin position="12"/>
        <end position="43"/>
    </location>
</feature>
<name>A0A0F9NJ06_9ZZZZ</name>
<organism evidence="2">
    <name type="scientific">marine sediment metagenome</name>
    <dbReference type="NCBI Taxonomy" id="412755"/>
    <lineage>
        <taxon>unclassified sequences</taxon>
        <taxon>metagenomes</taxon>
        <taxon>ecological metagenomes</taxon>
    </lineage>
</organism>
<reference evidence="2" key="1">
    <citation type="journal article" date="2015" name="Nature">
        <title>Complex archaea that bridge the gap between prokaryotes and eukaryotes.</title>
        <authorList>
            <person name="Spang A."/>
            <person name="Saw J.H."/>
            <person name="Jorgensen S.L."/>
            <person name="Zaremba-Niedzwiedzka K."/>
            <person name="Martijn J."/>
            <person name="Lind A.E."/>
            <person name="van Eijk R."/>
            <person name="Schleper C."/>
            <person name="Guy L."/>
            <person name="Ettema T.J."/>
        </authorList>
    </citation>
    <scope>NUCLEOTIDE SEQUENCE</scope>
</reference>
<keyword evidence="1" id="KW-0812">Transmembrane</keyword>
<evidence type="ECO:0000256" key="1">
    <source>
        <dbReference type="SAM" id="Phobius"/>
    </source>
</evidence>